<feature type="transmembrane region" description="Helical" evidence="1">
    <location>
        <begin position="139"/>
        <end position="155"/>
    </location>
</feature>
<keyword evidence="1" id="KW-0812">Transmembrane</keyword>
<protein>
    <recommendedName>
        <fullName evidence="2">Prepilin type IV endopeptidase peptidase domain-containing protein</fullName>
    </recommendedName>
</protein>
<gene>
    <name evidence="3" type="ORF">GP473_04715</name>
</gene>
<keyword evidence="4" id="KW-1185">Reference proteome</keyword>
<dbReference type="Gene3D" id="1.20.120.1220">
    <property type="match status" value="1"/>
</dbReference>
<name>A0A7G7YNJ0_9CORY</name>
<proteinExistence type="predicted"/>
<feature type="domain" description="Prepilin type IV endopeptidase peptidase" evidence="2">
    <location>
        <begin position="6"/>
        <end position="118"/>
    </location>
</feature>
<evidence type="ECO:0000313" key="3">
    <source>
        <dbReference type="EMBL" id="QNH96060.1"/>
    </source>
</evidence>
<dbReference type="Pfam" id="PF01478">
    <property type="entry name" value="Peptidase_A24"/>
    <property type="match status" value="1"/>
</dbReference>
<reference evidence="3 4" key="1">
    <citation type="submission" date="2019-12" db="EMBL/GenBank/DDBJ databases">
        <title>Corynebacterium sp. nov., isolated from feces of the Anser Albifrons in China.</title>
        <authorList>
            <person name="Liu Q."/>
        </authorList>
    </citation>
    <scope>NUCLEOTIDE SEQUENCE [LARGE SCALE GENOMIC DNA]</scope>
    <source>
        <strain evidence="3 4">23H37-10</strain>
    </source>
</reference>
<dbReference type="KEGG" id="cans:GP473_04715"/>
<evidence type="ECO:0000259" key="2">
    <source>
        <dbReference type="Pfam" id="PF01478"/>
    </source>
</evidence>
<dbReference type="AlphaFoldDB" id="A0A7G7YNJ0"/>
<feature type="transmembrane region" description="Helical" evidence="1">
    <location>
        <begin position="26"/>
        <end position="46"/>
    </location>
</feature>
<keyword evidence="1" id="KW-0472">Membrane</keyword>
<evidence type="ECO:0000256" key="1">
    <source>
        <dbReference type="SAM" id="Phobius"/>
    </source>
</evidence>
<sequence length="156" mass="16017">MGVLFVVLVWGGVVSLLDVRMRIIPNVLSLPGVIITWSLCVVSPWWKMQGISMPAAYCFELSSVLGGVSWWALVLILGLKQSRSVGSGDAKLAASLGVITAGSGGVVGWLAAVGLSGVLSVITALLVARKRGVPQAPSMVGATLLVAMYVTVGGAL</sequence>
<accession>A0A7G7YNJ0</accession>
<dbReference type="EMBL" id="CP046883">
    <property type="protein sequence ID" value="QNH96060.1"/>
    <property type="molecule type" value="Genomic_DNA"/>
</dbReference>
<organism evidence="3 4">
    <name type="scientific">Corynebacterium anserum</name>
    <dbReference type="NCBI Taxonomy" id="2684406"/>
    <lineage>
        <taxon>Bacteria</taxon>
        <taxon>Bacillati</taxon>
        <taxon>Actinomycetota</taxon>
        <taxon>Actinomycetes</taxon>
        <taxon>Mycobacteriales</taxon>
        <taxon>Corynebacteriaceae</taxon>
        <taxon>Corynebacterium</taxon>
    </lineage>
</organism>
<dbReference type="InterPro" id="IPR000045">
    <property type="entry name" value="Prepilin_IV_endopep_pep"/>
</dbReference>
<feature type="transmembrane region" description="Helical" evidence="1">
    <location>
        <begin position="58"/>
        <end position="79"/>
    </location>
</feature>
<dbReference type="RefSeq" id="WP_186276630.1">
    <property type="nucleotide sequence ID" value="NZ_CP046883.1"/>
</dbReference>
<keyword evidence="1" id="KW-1133">Transmembrane helix</keyword>
<feature type="transmembrane region" description="Helical" evidence="1">
    <location>
        <begin position="106"/>
        <end position="127"/>
    </location>
</feature>
<dbReference type="Proteomes" id="UP000515275">
    <property type="component" value="Chromosome"/>
</dbReference>
<evidence type="ECO:0000313" key="4">
    <source>
        <dbReference type="Proteomes" id="UP000515275"/>
    </source>
</evidence>